<dbReference type="Proteomes" id="UP001428817">
    <property type="component" value="Unassembled WGS sequence"/>
</dbReference>
<dbReference type="InterPro" id="IPR057727">
    <property type="entry name" value="WCX_dom"/>
</dbReference>
<proteinExistence type="predicted"/>
<feature type="domain" description="WCX" evidence="3">
    <location>
        <begin position="246"/>
        <end position="319"/>
    </location>
</feature>
<evidence type="ECO:0000259" key="2">
    <source>
        <dbReference type="Pfam" id="PF13280"/>
    </source>
</evidence>
<evidence type="ECO:0000256" key="1">
    <source>
        <dbReference type="SAM" id="MobiDB-lite"/>
    </source>
</evidence>
<dbReference type="InterPro" id="IPR051534">
    <property type="entry name" value="CBASS_pafABC_assoc_protein"/>
</dbReference>
<comment type="caution">
    <text evidence="4">The sequence shown here is derived from an EMBL/GenBank/DDBJ whole genome shotgun (WGS) entry which is preliminary data.</text>
</comment>
<dbReference type="PROSITE" id="PS52050">
    <property type="entry name" value="WYL"/>
    <property type="match status" value="1"/>
</dbReference>
<keyword evidence="5" id="KW-1185">Reference proteome</keyword>
<protein>
    <submittedName>
        <fullName evidence="4">WYL domain-containing protein</fullName>
    </submittedName>
</protein>
<sequence>MSSARVERLVNLVLCLLSTRQFLTAERIRATVPGYDGASSDEAFFRMFERDKAELRDLGIPLETGRRSAFDNVDGYRIARHDYELGEIDLAADEAAAVALAARLWDSPELAGAAKGALVKLRAAGVEVDEAAAAGVEPKVRATEPAFSPLLAAVQAGRAVTFEHRPRSDAEPRLRTVEPWGVVSWRGRWYLVGHDRDRDDTRCFRLSRIGAKVKAIGPAGAVRAPAGTDLVDLVRESAGPPPVIGTARVWVAEGRALGLRRLSRPAEPREHAGRPGQVIELDLRSPETVARWIGGHGPDVVVLEPPELAEAVRRVWLAAARAHAAPADGARRADPRAAGQALERAAR</sequence>
<dbReference type="Pfam" id="PF13280">
    <property type="entry name" value="WYL"/>
    <property type="match status" value="1"/>
</dbReference>
<dbReference type="EMBL" id="BAABJP010000008">
    <property type="protein sequence ID" value="GAA5154636.1"/>
    <property type="molecule type" value="Genomic_DNA"/>
</dbReference>
<accession>A0ABP9PZS5</accession>
<dbReference type="InterPro" id="IPR026881">
    <property type="entry name" value="WYL_dom"/>
</dbReference>
<feature type="region of interest" description="Disordered" evidence="1">
    <location>
        <begin position="324"/>
        <end position="347"/>
    </location>
</feature>
<evidence type="ECO:0000313" key="5">
    <source>
        <dbReference type="Proteomes" id="UP001428817"/>
    </source>
</evidence>
<evidence type="ECO:0000313" key="4">
    <source>
        <dbReference type="EMBL" id="GAA5154636.1"/>
    </source>
</evidence>
<feature type="domain" description="WYL" evidence="2">
    <location>
        <begin position="146"/>
        <end position="210"/>
    </location>
</feature>
<reference evidence="5" key="1">
    <citation type="journal article" date="2019" name="Int. J. Syst. Evol. Microbiol.">
        <title>The Global Catalogue of Microorganisms (GCM) 10K type strain sequencing project: providing services to taxonomists for standard genome sequencing and annotation.</title>
        <authorList>
            <consortium name="The Broad Institute Genomics Platform"/>
            <consortium name="The Broad Institute Genome Sequencing Center for Infectious Disease"/>
            <person name="Wu L."/>
            <person name="Ma J."/>
        </authorList>
    </citation>
    <scope>NUCLEOTIDE SEQUENCE [LARGE SCALE GENOMIC DNA]</scope>
    <source>
        <strain evidence="5">JCM 18303</strain>
    </source>
</reference>
<dbReference type="PANTHER" id="PTHR34580">
    <property type="match status" value="1"/>
</dbReference>
<dbReference type="PANTHER" id="PTHR34580:SF3">
    <property type="entry name" value="PROTEIN PAFB"/>
    <property type="match status" value="1"/>
</dbReference>
<gene>
    <name evidence="4" type="ORF">GCM10023321_26810</name>
</gene>
<dbReference type="Pfam" id="PF25583">
    <property type="entry name" value="WCX"/>
    <property type="match status" value="1"/>
</dbReference>
<dbReference type="RefSeq" id="WP_185061534.1">
    <property type="nucleotide sequence ID" value="NZ_BAABJP010000008.1"/>
</dbReference>
<evidence type="ECO:0000259" key="3">
    <source>
        <dbReference type="Pfam" id="PF25583"/>
    </source>
</evidence>
<organism evidence="4 5">
    <name type="scientific">Pseudonocardia eucalypti</name>
    <dbReference type="NCBI Taxonomy" id="648755"/>
    <lineage>
        <taxon>Bacteria</taxon>
        <taxon>Bacillati</taxon>
        <taxon>Actinomycetota</taxon>
        <taxon>Actinomycetes</taxon>
        <taxon>Pseudonocardiales</taxon>
        <taxon>Pseudonocardiaceae</taxon>
        <taxon>Pseudonocardia</taxon>
    </lineage>
</organism>
<name>A0ABP9PZS5_9PSEU</name>